<dbReference type="EMBL" id="CALLCH030000001">
    <property type="protein sequence ID" value="CAI4210779.1"/>
    <property type="molecule type" value="Genomic_DNA"/>
</dbReference>
<dbReference type="GO" id="GO:0017111">
    <property type="term" value="F:ribonucleoside triphosphate phosphatase activity"/>
    <property type="evidence" value="ECO:0007669"/>
    <property type="project" value="TreeGrafter"/>
</dbReference>
<dbReference type="InterPro" id="IPR017850">
    <property type="entry name" value="Alkaline_phosphatase_core_sf"/>
</dbReference>
<dbReference type="PANTHER" id="PTHR10151:SF120">
    <property type="entry name" value="BIS(5'-ADENOSYL)-TRIPHOSPHATASE"/>
    <property type="match status" value="1"/>
</dbReference>
<evidence type="ECO:0000313" key="3">
    <source>
        <dbReference type="Proteomes" id="UP000838763"/>
    </source>
</evidence>
<proteinExistence type="predicted"/>
<evidence type="ECO:0000313" key="2">
    <source>
        <dbReference type="EMBL" id="CAI4210779.1"/>
    </source>
</evidence>
<accession>A0A9P1GV05</accession>
<sequence length="168" mass="18125">MHGYDNLHPLMRAVFVARGPAFPHAPNTELEVFQNINVYNMLCDSLGLVPAPNNGTLRLPLTPIGLHSGQDFSEPLQDPEITPLPEATKSIGIDTVSVAVPTTASLDNAKSSDVTPVPSQPSSSGDGEDTTEEEDEEEISKAEAAIKDLWDWFKAKIDQVWNKVSGSS</sequence>
<organism evidence="2 3">
    <name type="scientific">Parascedosporium putredinis</name>
    <dbReference type="NCBI Taxonomy" id="1442378"/>
    <lineage>
        <taxon>Eukaryota</taxon>
        <taxon>Fungi</taxon>
        <taxon>Dikarya</taxon>
        <taxon>Ascomycota</taxon>
        <taxon>Pezizomycotina</taxon>
        <taxon>Sordariomycetes</taxon>
        <taxon>Hypocreomycetidae</taxon>
        <taxon>Microascales</taxon>
        <taxon>Microascaceae</taxon>
        <taxon>Parascedosporium</taxon>
    </lineage>
</organism>
<dbReference type="GO" id="GO:0047429">
    <property type="term" value="F:nucleoside triphosphate diphosphatase activity"/>
    <property type="evidence" value="ECO:0007669"/>
    <property type="project" value="TreeGrafter"/>
</dbReference>
<protein>
    <submittedName>
        <fullName evidence="2">Uncharacterized protein</fullName>
    </submittedName>
</protein>
<dbReference type="SUPFAM" id="SSF53649">
    <property type="entry name" value="Alkaline phosphatase-like"/>
    <property type="match status" value="1"/>
</dbReference>
<dbReference type="PANTHER" id="PTHR10151">
    <property type="entry name" value="ECTONUCLEOTIDE PYROPHOSPHATASE/PHOSPHODIESTERASE"/>
    <property type="match status" value="1"/>
</dbReference>
<feature type="compositionally biased region" description="Acidic residues" evidence="1">
    <location>
        <begin position="126"/>
        <end position="138"/>
    </location>
</feature>
<dbReference type="GO" id="GO:0009141">
    <property type="term" value="P:nucleoside triphosphate metabolic process"/>
    <property type="evidence" value="ECO:0007669"/>
    <property type="project" value="TreeGrafter"/>
</dbReference>
<dbReference type="Gene3D" id="3.40.720.10">
    <property type="entry name" value="Alkaline Phosphatase, subunit A"/>
    <property type="match status" value="1"/>
</dbReference>
<comment type="caution">
    <text evidence="2">The sequence shown here is derived from an EMBL/GenBank/DDBJ whole genome shotgun (WGS) entry which is preliminary data.</text>
</comment>
<gene>
    <name evidence="2" type="ORF">PPNO1_LOCUS579</name>
</gene>
<feature type="region of interest" description="Disordered" evidence="1">
    <location>
        <begin position="107"/>
        <end position="142"/>
    </location>
</feature>
<dbReference type="Proteomes" id="UP000838763">
    <property type="component" value="Unassembled WGS sequence"/>
</dbReference>
<dbReference type="AlphaFoldDB" id="A0A9P1GV05"/>
<reference evidence="2" key="1">
    <citation type="submission" date="2022-11" db="EMBL/GenBank/DDBJ databases">
        <authorList>
            <person name="Scott C."/>
            <person name="Bruce N."/>
        </authorList>
    </citation>
    <scope>NUCLEOTIDE SEQUENCE</scope>
</reference>
<dbReference type="OrthoDB" id="415411at2759"/>
<name>A0A9P1GV05_9PEZI</name>
<keyword evidence="3" id="KW-1185">Reference proteome</keyword>
<evidence type="ECO:0000256" key="1">
    <source>
        <dbReference type="SAM" id="MobiDB-lite"/>
    </source>
</evidence>